<feature type="domain" description="Na+/H+ antiporter NhaC-like C-terminal" evidence="10">
    <location>
        <begin position="166"/>
        <end position="467"/>
    </location>
</feature>
<evidence type="ECO:0000256" key="6">
    <source>
        <dbReference type="ARBA" id="ARBA00022989"/>
    </source>
</evidence>
<comment type="caution">
    <text evidence="11">The sequence shown here is derived from an EMBL/GenBank/DDBJ whole genome shotgun (WGS) entry which is preliminary data.</text>
</comment>
<feature type="transmembrane region" description="Helical" evidence="9">
    <location>
        <begin position="240"/>
        <end position="259"/>
    </location>
</feature>
<dbReference type="GO" id="GO:0015297">
    <property type="term" value="F:antiporter activity"/>
    <property type="evidence" value="ECO:0007669"/>
    <property type="project" value="UniProtKB-KW"/>
</dbReference>
<comment type="subcellular location">
    <subcellularLocation>
        <location evidence="1">Cell membrane</location>
        <topology evidence="1">Multi-pass membrane protein</topology>
    </subcellularLocation>
</comment>
<keyword evidence="14" id="KW-1185">Reference proteome</keyword>
<feature type="transmembrane region" description="Helical" evidence="9">
    <location>
        <begin position="266"/>
        <end position="285"/>
    </location>
</feature>
<protein>
    <submittedName>
        <fullName evidence="11">Sodium:proton antiporter</fullName>
    </submittedName>
</protein>
<feature type="transmembrane region" description="Helical" evidence="9">
    <location>
        <begin position="445"/>
        <end position="464"/>
    </location>
</feature>
<evidence type="ECO:0000256" key="8">
    <source>
        <dbReference type="ARBA" id="ARBA00038435"/>
    </source>
</evidence>
<evidence type="ECO:0000256" key="3">
    <source>
        <dbReference type="ARBA" id="ARBA00022449"/>
    </source>
</evidence>
<dbReference type="Proteomes" id="UP000029436">
    <property type="component" value="Unassembled WGS sequence"/>
</dbReference>
<keyword evidence="5 9" id="KW-0812">Transmembrane</keyword>
<dbReference type="Proteomes" id="UP000029257">
    <property type="component" value="Unassembled WGS sequence"/>
</dbReference>
<dbReference type="InterPro" id="IPR018461">
    <property type="entry name" value="Na/H_Antiport_NhaC-like_C"/>
</dbReference>
<feature type="transmembrane region" description="Helical" evidence="9">
    <location>
        <begin position="115"/>
        <end position="135"/>
    </location>
</feature>
<evidence type="ECO:0000313" key="13">
    <source>
        <dbReference type="Proteomes" id="UP000029257"/>
    </source>
</evidence>
<keyword evidence="6 9" id="KW-1133">Transmembrane helix</keyword>
<evidence type="ECO:0000256" key="9">
    <source>
        <dbReference type="SAM" id="Phobius"/>
    </source>
</evidence>
<dbReference type="InterPro" id="IPR052180">
    <property type="entry name" value="NhaC_Na-H+_Antiporter"/>
</dbReference>
<feature type="transmembrane region" description="Helical" evidence="9">
    <location>
        <begin position="16"/>
        <end position="37"/>
    </location>
</feature>
<dbReference type="PANTHER" id="PTHR33451">
    <property type="entry name" value="MALATE-2H(+)/NA(+)-LACTATE ANTIPORTER"/>
    <property type="match status" value="1"/>
</dbReference>
<accession>A0AAW3EC42</accession>
<evidence type="ECO:0000313" key="12">
    <source>
        <dbReference type="EMBL" id="KGA26342.1"/>
    </source>
</evidence>
<dbReference type="GO" id="GO:0005886">
    <property type="term" value="C:plasma membrane"/>
    <property type="evidence" value="ECO:0007669"/>
    <property type="project" value="UniProtKB-SubCell"/>
</dbReference>
<dbReference type="NCBIfam" id="TIGR00931">
    <property type="entry name" value="antiport_nhaC"/>
    <property type="match status" value="1"/>
</dbReference>
<feature type="transmembrane region" description="Helical" evidence="9">
    <location>
        <begin position="365"/>
        <end position="391"/>
    </location>
</feature>
<dbReference type="InterPro" id="IPR004770">
    <property type="entry name" value="Na/H_antiport_NhaC"/>
</dbReference>
<keyword evidence="4" id="KW-1003">Cell membrane</keyword>
<evidence type="ECO:0000313" key="14">
    <source>
        <dbReference type="Proteomes" id="UP000029436"/>
    </source>
</evidence>
<evidence type="ECO:0000313" key="11">
    <source>
        <dbReference type="EMBL" id="KFX01457.1"/>
    </source>
</evidence>
<sequence>MESNNYALKSRKSLSFFWSVMPMFLMLAGISIGYFIFNIRAEPMILMSTAVASFIAIAHGYTWDNILKSICDKISEALPIILIVASIGFLIGAWMVSGTIPMMIYYGLKFINPHYFYISAFLLGALISVCTGTSWGSMGTVGIAMIGVAIGLNIPLPIAAGAIVSGCWFGDKLSPVSDSTNMAALAAGVNLYSHIGHLLWTTGPGFIICCIVYVYAGLGIDASISTPENITSLMSDIGQVYHFNLLLLLPPVIVLYGSLTKKPAIPMLFLSTIVSMILALVFQAFTASSIGESVVSGFKLSMLEGDNVAAFSADVSRLLERGGAISMFSSFVTVFSAFSFAGAMSTTGSLHTVISTLTKGVKTTFHLVVTTIISTITICACTANGTLPLLLCGDAFKEEYKKRGLATKNLSRTTEDAGTVVEPIIPWSASGVYCATMLGVATLDYLPWAILCYSGVLFALLWAATGIGIAKYDPNDDPEHLAESELKH</sequence>
<proteinExistence type="inferred from homology"/>
<organism evidence="11 13">
    <name type="scientific">Pectobacterium wasabiae</name>
    <dbReference type="NCBI Taxonomy" id="55208"/>
    <lineage>
        <taxon>Bacteria</taxon>
        <taxon>Pseudomonadati</taxon>
        <taxon>Pseudomonadota</taxon>
        <taxon>Gammaproteobacteria</taxon>
        <taxon>Enterobacterales</taxon>
        <taxon>Pectobacteriaceae</taxon>
        <taxon>Pectobacterium</taxon>
    </lineage>
</organism>
<evidence type="ECO:0000256" key="1">
    <source>
        <dbReference type="ARBA" id="ARBA00004651"/>
    </source>
</evidence>
<evidence type="ECO:0000256" key="7">
    <source>
        <dbReference type="ARBA" id="ARBA00023136"/>
    </source>
</evidence>
<feature type="transmembrane region" description="Helical" evidence="9">
    <location>
        <begin position="44"/>
        <end position="61"/>
    </location>
</feature>
<dbReference type="Pfam" id="PF03553">
    <property type="entry name" value="Na_H_antiporter"/>
    <property type="match status" value="1"/>
</dbReference>
<evidence type="ECO:0000259" key="10">
    <source>
        <dbReference type="Pfam" id="PF03553"/>
    </source>
</evidence>
<gene>
    <name evidence="11" type="ORF">JV38_22310</name>
    <name evidence="12" type="ORF">KU73_21970</name>
</gene>
<evidence type="ECO:0000256" key="5">
    <source>
        <dbReference type="ARBA" id="ARBA00022692"/>
    </source>
</evidence>
<feature type="transmembrane region" description="Helical" evidence="9">
    <location>
        <begin position="198"/>
        <end position="220"/>
    </location>
</feature>
<feature type="transmembrane region" description="Helical" evidence="9">
    <location>
        <begin position="141"/>
        <end position="169"/>
    </location>
</feature>
<dbReference type="EMBL" id="JQOH01000018">
    <property type="protein sequence ID" value="KGA26342.1"/>
    <property type="molecule type" value="Genomic_DNA"/>
</dbReference>
<reference evidence="13 14" key="1">
    <citation type="submission" date="2014-08" db="EMBL/GenBank/DDBJ databases">
        <title>Genome sequences of NCPPB Pectobacterium isolates.</title>
        <authorList>
            <person name="Glover R.H."/>
            <person name="Sapp M."/>
            <person name="Elphinstone J."/>
        </authorList>
    </citation>
    <scope>NUCLEOTIDE SEQUENCE [LARGE SCALE GENOMIC DNA]</scope>
    <source>
        <strain evidence="11 13">NCPPB 3701</strain>
        <strain evidence="12 14">NCPPB3702</strain>
    </source>
</reference>
<dbReference type="PANTHER" id="PTHR33451:SF3">
    <property type="entry name" value="MALATE-2H(+)_NA(+)-LACTATE ANTIPORTER"/>
    <property type="match status" value="1"/>
</dbReference>
<evidence type="ECO:0000256" key="2">
    <source>
        <dbReference type="ARBA" id="ARBA00022448"/>
    </source>
</evidence>
<comment type="similarity">
    <text evidence="8">Belongs to the NhaC Na(+)/H(+) (TC 2.A.35) antiporter family.</text>
</comment>
<feature type="transmembrane region" description="Helical" evidence="9">
    <location>
        <begin position="324"/>
        <end position="344"/>
    </location>
</feature>
<feature type="transmembrane region" description="Helical" evidence="9">
    <location>
        <begin position="81"/>
        <end position="108"/>
    </location>
</feature>
<keyword evidence="2" id="KW-0813">Transport</keyword>
<name>A0AAW3EC42_9GAMM</name>
<dbReference type="AlphaFoldDB" id="A0AAW3EC42"/>
<dbReference type="RefSeq" id="WP_005974588.1">
    <property type="nucleotide sequence ID" value="NZ_JQHP01000019.1"/>
</dbReference>
<dbReference type="EMBL" id="JQHP01000019">
    <property type="protein sequence ID" value="KFX01457.1"/>
    <property type="molecule type" value="Genomic_DNA"/>
</dbReference>
<keyword evidence="7 9" id="KW-0472">Membrane</keyword>
<keyword evidence="3" id="KW-0050">Antiport</keyword>
<evidence type="ECO:0000256" key="4">
    <source>
        <dbReference type="ARBA" id="ARBA00022475"/>
    </source>
</evidence>